<name>A0A1G9PHN4_9SPHI</name>
<protein>
    <submittedName>
        <fullName evidence="2">Trans-aconitate 2-methyltransferase</fullName>
    </submittedName>
</protein>
<dbReference type="InterPro" id="IPR023149">
    <property type="entry name" value="Trans_acon_MeTrfase_C"/>
</dbReference>
<sequence length="254" mass="28873">MAWNPDIYNTFKEQRYEPFYDLLSLIKVKPDLKVIDLGCGTGELTSKLSDHLPGAQVLGIDASAEMLKGAGTFSRKNLSFEQSGIEEHLQTSGKYDLIFSNAALQWIDGHQRLLPKLISSLSKGGQLAVQVPSNHEHFTHRTLKQIAAEEPFKTAFNGWLRGVSVLSIESYSRILFDNAAQEITVYEKIYPHILKDAMAIYHWTSGTAMIPYVERLEGGLKEDFVKEYQKRLLKEYPQQPVFYPFKRILLSGIF</sequence>
<proteinExistence type="predicted"/>
<dbReference type="Pfam" id="PF13847">
    <property type="entry name" value="Methyltransf_31"/>
    <property type="match status" value="1"/>
</dbReference>
<feature type="domain" description="Methyltransferase" evidence="1">
    <location>
        <begin position="30"/>
        <end position="149"/>
    </location>
</feature>
<dbReference type="EMBL" id="FNGY01000002">
    <property type="protein sequence ID" value="SDL98290.1"/>
    <property type="molecule type" value="Genomic_DNA"/>
</dbReference>
<evidence type="ECO:0000313" key="3">
    <source>
        <dbReference type="Proteomes" id="UP000183200"/>
    </source>
</evidence>
<gene>
    <name evidence="2" type="ORF">SAMN05421820_102659</name>
</gene>
<dbReference type="RefSeq" id="WP_074605500.1">
    <property type="nucleotide sequence ID" value="NZ_FNGY01000002.1"/>
</dbReference>
<keyword evidence="3" id="KW-1185">Reference proteome</keyword>
<dbReference type="OrthoDB" id="9789123at2"/>
<reference evidence="3" key="1">
    <citation type="submission" date="2016-10" db="EMBL/GenBank/DDBJ databases">
        <authorList>
            <person name="Varghese N."/>
            <person name="Submissions S."/>
        </authorList>
    </citation>
    <scope>NUCLEOTIDE SEQUENCE [LARGE SCALE GENOMIC DNA]</scope>
    <source>
        <strain evidence="3">DSM 19110</strain>
    </source>
</reference>
<keyword evidence="2" id="KW-0808">Transferase</keyword>
<evidence type="ECO:0000313" key="2">
    <source>
        <dbReference type="EMBL" id="SDL98290.1"/>
    </source>
</evidence>
<dbReference type="GO" id="GO:0032259">
    <property type="term" value="P:methylation"/>
    <property type="evidence" value="ECO:0007669"/>
    <property type="project" value="UniProtKB-KW"/>
</dbReference>
<dbReference type="GO" id="GO:0030798">
    <property type="term" value="F:trans-aconitate 2-methyltransferase activity"/>
    <property type="evidence" value="ECO:0007669"/>
    <property type="project" value="InterPro"/>
</dbReference>
<dbReference type="CDD" id="cd02440">
    <property type="entry name" value="AdoMet_MTases"/>
    <property type="match status" value="1"/>
</dbReference>
<dbReference type="SUPFAM" id="SSF53335">
    <property type="entry name" value="S-adenosyl-L-methionine-dependent methyltransferases"/>
    <property type="match status" value="1"/>
</dbReference>
<evidence type="ECO:0000259" key="1">
    <source>
        <dbReference type="Pfam" id="PF13847"/>
    </source>
</evidence>
<dbReference type="Proteomes" id="UP000183200">
    <property type="component" value="Unassembled WGS sequence"/>
</dbReference>
<dbReference type="InterPro" id="IPR025714">
    <property type="entry name" value="Methyltranfer_dom"/>
</dbReference>
<dbReference type="Gene3D" id="3.40.50.150">
    <property type="entry name" value="Vaccinia Virus protein VP39"/>
    <property type="match status" value="1"/>
</dbReference>
<accession>A0A1G9PHN4</accession>
<dbReference type="PANTHER" id="PTHR43861">
    <property type="entry name" value="TRANS-ACONITATE 2-METHYLTRANSFERASE-RELATED"/>
    <property type="match status" value="1"/>
</dbReference>
<dbReference type="InterPro" id="IPR029063">
    <property type="entry name" value="SAM-dependent_MTases_sf"/>
</dbReference>
<keyword evidence="2" id="KW-0489">Methyltransferase</keyword>
<dbReference type="PANTHER" id="PTHR43861:SF1">
    <property type="entry name" value="TRANS-ACONITATE 2-METHYLTRANSFERASE"/>
    <property type="match status" value="1"/>
</dbReference>
<dbReference type="Gene3D" id="1.10.150.290">
    <property type="entry name" value="S-adenosyl-L-methionine-dependent methyltransferases"/>
    <property type="match status" value="1"/>
</dbReference>
<dbReference type="AlphaFoldDB" id="A0A1G9PHN4"/>
<organism evidence="2 3">
    <name type="scientific">Pedobacter steynii</name>
    <dbReference type="NCBI Taxonomy" id="430522"/>
    <lineage>
        <taxon>Bacteria</taxon>
        <taxon>Pseudomonadati</taxon>
        <taxon>Bacteroidota</taxon>
        <taxon>Sphingobacteriia</taxon>
        <taxon>Sphingobacteriales</taxon>
        <taxon>Sphingobacteriaceae</taxon>
        <taxon>Pedobacter</taxon>
    </lineage>
</organism>